<accession>A0A7Y6PIF4</accession>
<sequence length="90" mass="10214">MKELLLLEPVRKKGNHQFFMDWFARAWQACGGGIKRRRPLPWPALLAVARLKLSANLPPLSSRRNALLVPGAGYPDSFAWPHAYTHEIIP</sequence>
<organism evidence="1 2">
    <name type="scientific">Phocaeicola vulgatus</name>
    <name type="common">Bacteroides vulgatus</name>
    <dbReference type="NCBI Taxonomy" id="821"/>
    <lineage>
        <taxon>Bacteria</taxon>
        <taxon>Pseudomonadati</taxon>
        <taxon>Bacteroidota</taxon>
        <taxon>Bacteroidia</taxon>
        <taxon>Bacteroidales</taxon>
        <taxon>Bacteroidaceae</taxon>
        <taxon>Phocaeicola</taxon>
    </lineage>
</organism>
<dbReference type="AlphaFoldDB" id="A0A7Y6PIF4"/>
<reference evidence="1 2" key="2">
    <citation type="submission" date="2020-07" db="EMBL/GenBank/DDBJ databases">
        <title>Bacterial metabolism rescues the inhibition of intestinal drug absorption by food and drug additives.</title>
        <authorList>
            <person name="Zou L."/>
            <person name="Spanogiannopoulos P."/>
            <person name="Chien H.-C."/>
            <person name="Pieper L.M."/>
            <person name="Cai W."/>
            <person name="Khuri N."/>
            <person name="Pottel J."/>
            <person name="Vora B."/>
            <person name="Ni Z."/>
            <person name="Tsakalozou E."/>
            <person name="Zhang W."/>
            <person name="Shoichet B.K."/>
            <person name="Giacomini K.M."/>
            <person name="Turnbaugh P.J."/>
        </authorList>
    </citation>
    <scope>NUCLEOTIDE SEQUENCE [LARGE SCALE GENOMIC DNA]</scope>
    <source>
        <strain evidence="1 2">B33</strain>
    </source>
</reference>
<proteinExistence type="predicted"/>
<reference evidence="1 2" key="1">
    <citation type="submission" date="2020-04" db="EMBL/GenBank/DDBJ databases">
        <authorList>
            <person name="Pieper L."/>
        </authorList>
    </citation>
    <scope>NUCLEOTIDE SEQUENCE [LARGE SCALE GENOMIC DNA]</scope>
    <source>
        <strain evidence="1 2">B33</strain>
    </source>
</reference>
<evidence type="ECO:0000313" key="2">
    <source>
        <dbReference type="Proteomes" id="UP000524321"/>
    </source>
</evidence>
<evidence type="ECO:0000313" key="1">
    <source>
        <dbReference type="EMBL" id="NVB76351.1"/>
    </source>
</evidence>
<dbReference type="Proteomes" id="UP000524321">
    <property type="component" value="Unassembled WGS sequence"/>
</dbReference>
<protein>
    <submittedName>
        <fullName evidence="1">Uncharacterized protein</fullName>
    </submittedName>
</protein>
<feature type="non-terminal residue" evidence="1">
    <location>
        <position position="90"/>
    </location>
</feature>
<gene>
    <name evidence="1" type="ORF">HUV05_23240</name>
</gene>
<name>A0A7Y6PIF4_PHOVU</name>
<dbReference type="EMBL" id="JABWDJ010000382">
    <property type="protein sequence ID" value="NVB76351.1"/>
    <property type="molecule type" value="Genomic_DNA"/>
</dbReference>
<comment type="caution">
    <text evidence="1">The sequence shown here is derived from an EMBL/GenBank/DDBJ whole genome shotgun (WGS) entry which is preliminary data.</text>
</comment>